<feature type="region of interest" description="Disordered" evidence="1">
    <location>
        <begin position="147"/>
        <end position="179"/>
    </location>
</feature>
<keyword evidence="3" id="KW-1185">Reference proteome</keyword>
<comment type="caution">
    <text evidence="2">The sequence shown here is derived from an EMBL/GenBank/DDBJ whole genome shotgun (WGS) entry which is preliminary data.</text>
</comment>
<feature type="region of interest" description="Disordered" evidence="1">
    <location>
        <begin position="29"/>
        <end position="59"/>
    </location>
</feature>
<evidence type="ECO:0000256" key="1">
    <source>
        <dbReference type="SAM" id="MobiDB-lite"/>
    </source>
</evidence>
<feature type="compositionally biased region" description="Acidic residues" evidence="1">
    <location>
        <begin position="161"/>
        <end position="171"/>
    </location>
</feature>
<evidence type="ECO:0000313" key="2">
    <source>
        <dbReference type="EMBL" id="GLC59798.1"/>
    </source>
</evidence>
<organism evidence="2 3">
    <name type="scientific">Pleodorina starrii</name>
    <dbReference type="NCBI Taxonomy" id="330485"/>
    <lineage>
        <taxon>Eukaryota</taxon>
        <taxon>Viridiplantae</taxon>
        <taxon>Chlorophyta</taxon>
        <taxon>core chlorophytes</taxon>
        <taxon>Chlorophyceae</taxon>
        <taxon>CS clade</taxon>
        <taxon>Chlamydomonadales</taxon>
        <taxon>Volvocaceae</taxon>
        <taxon>Pleodorina</taxon>
    </lineage>
</organism>
<protein>
    <submittedName>
        <fullName evidence="2">Uncharacterized protein</fullName>
    </submittedName>
</protein>
<feature type="compositionally biased region" description="Basic residues" evidence="1">
    <location>
        <begin position="315"/>
        <end position="328"/>
    </location>
</feature>
<reference evidence="2 3" key="1">
    <citation type="journal article" date="2023" name="Commun. Biol.">
        <title>Reorganization of the ancestral sex-determining regions during the evolution of trioecy in Pleodorina starrii.</title>
        <authorList>
            <person name="Takahashi K."/>
            <person name="Suzuki S."/>
            <person name="Kawai-Toyooka H."/>
            <person name="Yamamoto K."/>
            <person name="Hamaji T."/>
            <person name="Ootsuki R."/>
            <person name="Yamaguchi H."/>
            <person name="Kawachi M."/>
            <person name="Higashiyama T."/>
            <person name="Nozaki H."/>
        </authorList>
    </citation>
    <scope>NUCLEOTIDE SEQUENCE [LARGE SCALE GENOMIC DNA]</scope>
    <source>
        <strain evidence="2 3">NIES-4479</strain>
    </source>
</reference>
<dbReference type="EMBL" id="BRXU01000030">
    <property type="protein sequence ID" value="GLC59798.1"/>
    <property type="molecule type" value="Genomic_DNA"/>
</dbReference>
<sequence>MCSFEMDLSAPAAALAAALNNPEQFAQLMQQQQPQQQQQQALAAGQDGRTGAAAPNAAAAAAGQPAAIDQQRSVAEARHGLTQQDLTHFHQMFAGKVQQTFTQLQAHLETRLAELTANKRSTRRNQAAAAAAAAETPAVVAANAMDTDGAGAEGPTLVSSSEEDDSSDADDASPAARIMKGTRKDIMVGRLHTDMRSGRERSKVMKGFAKTFAKLISPAQAAAMSAPQLIATWQERGNGFMRLHDWAPLSGAELDPRVYLSHLEFDMPHDADIQEALATLRSNGGAEGGQCLLDMCVTRHAACQTPGATGTHTGSARRRTGAHSRATARSRCPAPAA</sequence>
<gene>
    <name evidence="2" type="primary">PLEST010256</name>
    <name evidence="2" type="ORF">PLESTB_001536800</name>
</gene>
<dbReference type="Proteomes" id="UP001165080">
    <property type="component" value="Unassembled WGS sequence"/>
</dbReference>
<proteinExistence type="predicted"/>
<name>A0A9W6BX17_9CHLO</name>
<accession>A0A9W6BX17</accession>
<evidence type="ECO:0000313" key="3">
    <source>
        <dbReference type="Proteomes" id="UP001165080"/>
    </source>
</evidence>
<dbReference type="AlphaFoldDB" id="A0A9W6BX17"/>
<feature type="region of interest" description="Disordered" evidence="1">
    <location>
        <begin position="305"/>
        <end position="337"/>
    </location>
</feature>